<protein>
    <submittedName>
        <fullName evidence="2">Prenyltransferase and squalene oxidase repeat protein</fullName>
    </submittedName>
</protein>
<dbReference type="GO" id="GO:0016740">
    <property type="term" value="F:transferase activity"/>
    <property type="evidence" value="ECO:0007669"/>
    <property type="project" value="UniProtKB-KW"/>
</dbReference>
<dbReference type="EMBL" id="CP037423">
    <property type="protein sequence ID" value="QDV42210.1"/>
    <property type="molecule type" value="Genomic_DNA"/>
</dbReference>
<proteinExistence type="predicted"/>
<feature type="chain" id="PRO_5021958343" evidence="1">
    <location>
        <begin position="37"/>
        <end position="366"/>
    </location>
</feature>
<dbReference type="KEGG" id="snep:Enr13x_20550"/>
<sequence precursor="true">MKNQGVTRRNIIAPAAAIARMAMVGLVLTCSSSQIAAEDPISIQVDEIRQSVSRSTLLLEKAAAGTAEKRVCFTCHGQAMPVLALVEAQRHGFAVDQENLQRQVRHTHAHLKRGKKSYTKGKGQGGGGDTAGYALWTLADGGHEADDVTGAVTEYLLQNQTPDGLWKCSSDRPPSETSDFTTTYLALRGLLTFSNDLESERVAAAVAQASVWLLEAEPRDTEDLVFGLLSAEYADVTPEYRDSLVENLMTNQRGDGGWAQKPDMKSDPYATSTVLYALHRSGLSRDDGCWVRGIGYLLDSQQEDGSWHVKTRSKPFQKYFETGFPHAADQFISTTATAWATLALLFTLPESLKDAAISETIETRGP</sequence>
<dbReference type="AlphaFoldDB" id="A0A518HN10"/>
<gene>
    <name evidence="2" type="ORF">Enr13x_20550</name>
</gene>
<accession>A0A518HN10</accession>
<feature type="signal peptide" evidence="1">
    <location>
        <begin position="1"/>
        <end position="36"/>
    </location>
</feature>
<dbReference type="InterPro" id="IPR008930">
    <property type="entry name" value="Terpenoid_cyclase/PrenylTrfase"/>
</dbReference>
<evidence type="ECO:0000256" key="1">
    <source>
        <dbReference type="SAM" id="SignalP"/>
    </source>
</evidence>
<name>A0A518HN10_9BACT</name>
<organism evidence="2 3">
    <name type="scientific">Stieleria neptunia</name>
    <dbReference type="NCBI Taxonomy" id="2527979"/>
    <lineage>
        <taxon>Bacteria</taxon>
        <taxon>Pseudomonadati</taxon>
        <taxon>Planctomycetota</taxon>
        <taxon>Planctomycetia</taxon>
        <taxon>Pirellulales</taxon>
        <taxon>Pirellulaceae</taxon>
        <taxon>Stieleria</taxon>
    </lineage>
</organism>
<dbReference type="CDD" id="cd00688">
    <property type="entry name" value="ISOPREN_C2_like"/>
    <property type="match status" value="1"/>
</dbReference>
<dbReference type="Gene3D" id="1.50.10.20">
    <property type="match status" value="2"/>
</dbReference>
<keyword evidence="3" id="KW-1185">Reference proteome</keyword>
<keyword evidence="1" id="KW-0732">Signal</keyword>
<evidence type="ECO:0000313" key="2">
    <source>
        <dbReference type="EMBL" id="QDV42210.1"/>
    </source>
</evidence>
<evidence type="ECO:0000313" key="3">
    <source>
        <dbReference type="Proteomes" id="UP000319004"/>
    </source>
</evidence>
<dbReference type="SUPFAM" id="SSF48239">
    <property type="entry name" value="Terpenoid cyclases/Protein prenyltransferases"/>
    <property type="match status" value="1"/>
</dbReference>
<dbReference type="Proteomes" id="UP000319004">
    <property type="component" value="Chromosome"/>
</dbReference>
<dbReference type="OrthoDB" id="263958at2"/>
<dbReference type="RefSeq" id="WP_145385877.1">
    <property type="nucleotide sequence ID" value="NZ_CP037423.1"/>
</dbReference>
<reference evidence="2 3" key="1">
    <citation type="submission" date="2019-03" db="EMBL/GenBank/DDBJ databases">
        <title>Deep-cultivation of Planctomycetes and their phenomic and genomic characterization uncovers novel biology.</title>
        <authorList>
            <person name="Wiegand S."/>
            <person name="Jogler M."/>
            <person name="Boedeker C."/>
            <person name="Pinto D."/>
            <person name="Vollmers J."/>
            <person name="Rivas-Marin E."/>
            <person name="Kohn T."/>
            <person name="Peeters S.H."/>
            <person name="Heuer A."/>
            <person name="Rast P."/>
            <person name="Oberbeckmann S."/>
            <person name="Bunk B."/>
            <person name="Jeske O."/>
            <person name="Meyerdierks A."/>
            <person name="Storesund J.E."/>
            <person name="Kallscheuer N."/>
            <person name="Luecker S."/>
            <person name="Lage O.M."/>
            <person name="Pohl T."/>
            <person name="Merkel B.J."/>
            <person name="Hornburger P."/>
            <person name="Mueller R.-W."/>
            <person name="Bruemmer F."/>
            <person name="Labrenz M."/>
            <person name="Spormann A.M."/>
            <person name="Op den Camp H."/>
            <person name="Overmann J."/>
            <person name="Amann R."/>
            <person name="Jetten M.S.M."/>
            <person name="Mascher T."/>
            <person name="Medema M.H."/>
            <person name="Devos D.P."/>
            <person name="Kaster A.-K."/>
            <person name="Ovreas L."/>
            <person name="Rohde M."/>
            <person name="Galperin M.Y."/>
            <person name="Jogler C."/>
        </authorList>
    </citation>
    <scope>NUCLEOTIDE SEQUENCE [LARGE SCALE GENOMIC DNA]</scope>
    <source>
        <strain evidence="2 3">Enr13</strain>
    </source>
</reference>
<keyword evidence="2" id="KW-0808">Transferase</keyword>